<dbReference type="GO" id="GO:0046982">
    <property type="term" value="F:protein heterodimerization activity"/>
    <property type="evidence" value="ECO:0007669"/>
    <property type="project" value="InterPro"/>
</dbReference>
<dbReference type="InterPro" id="IPR039127">
    <property type="entry name" value="Trm112"/>
</dbReference>
<dbReference type="Pfam" id="PF03966">
    <property type="entry name" value="Trm112p"/>
    <property type="match status" value="1"/>
</dbReference>
<evidence type="ECO:0000256" key="6">
    <source>
        <dbReference type="ARBA" id="ARBA00069342"/>
    </source>
</evidence>
<sequence>MKFLTTNFVKCAVKSCDGSEGSFPLKYENCQLQLEEQDFNPEFIVSMLERLDWNAIIQVASDLGNNLLPSQKPEDIDGNSEMLKDLHSLLIETQIIDGEMVCRNCKHVYYIKNSIASFLLPPHLAK</sequence>
<keyword evidence="5" id="KW-0539">Nucleus</keyword>
<dbReference type="GO" id="GO:0005737">
    <property type="term" value="C:cytoplasm"/>
    <property type="evidence" value="ECO:0007669"/>
    <property type="project" value="UniProtKB-SubCell"/>
</dbReference>
<name>A0A9P7BFD5_9ASCO</name>
<dbReference type="PANTHER" id="PTHR12773">
    <property type="entry name" value="UPF0315 PROTEIN-RELATED"/>
    <property type="match status" value="1"/>
</dbReference>
<evidence type="ECO:0000256" key="7">
    <source>
        <dbReference type="ARBA" id="ARBA00083044"/>
    </source>
</evidence>
<proteinExistence type="inferred from homology"/>
<evidence type="ECO:0000256" key="3">
    <source>
        <dbReference type="ARBA" id="ARBA00007980"/>
    </source>
</evidence>
<accession>A0A9P7BFD5</accession>
<evidence type="ECO:0000313" key="8">
    <source>
        <dbReference type="EMBL" id="KAG0688831.1"/>
    </source>
</evidence>
<comment type="caution">
    <text evidence="8">The sequence shown here is derived from an EMBL/GenBank/DDBJ whole genome shotgun (WGS) entry which is preliminary data.</text>
</comment>
<evidence type="ECO:0000256" key="1">
    <source>
        <dbReference type="ARBA" id="ARBA00004123"/>
    </source>
</evidence>
<evidence type="ECO:0000256" key="4">
    <source>
        <dbReference type="ARBA" id="ARBA00022490"/>
    </source>
</evidence>
<evidence type="ECO:0000256" key="5">
    <source>
        <dbReference type="ARBA" id="ARBA00023242"/>
    </source>
</evidence>
<keyword evidence="4" id="KW-0963">Cytoplasm</keyword>
<evidence type="ECO:0000256" key="2">
    <source>
        <dbReference type="ARBA" id="ARBA00004496"/>
    </source>
</evidence>
<dbReference type="EMBL" id="PUHW01000119">
    <property type="protein sequence ID" value="KAG0688831.1"/>
    <property type="molecule type" value="Genomic_DNA"/>
</dbReference>
<organism evidence="8 9">
    <name type="scientific">Pichia californica</name>
    <dbReference type="NCBI Taxonomy" id="460514"/>
    <lineage>
        <taxon>Eukaryota</taxon>
        <taxon>Fungi</taxon>
        <taxon>Dikarya</taxon>
        <taxon>Ascomycota</taxon>
        <taxon>Saccharomycotina</taxon>
        <taxon>Pichiomycetes</taxon>
        <taxon>Pichiales</taxon>
        <taxon>Pichiaceae</taxon>
        <taxon>Pichia</taxon>
    </lineage>
</organism>
<comment type="similarity">
    <text evidence="3">Belongs to the TRM112 family.</text>
</comment>
<gene>
    <name evidence="8" type="ORF">C6P40_000436</name>
</gene>
<dbReference type="GO" id="GO:0005634">
    <property type="term" value="C:nucleus"/>
    <property type="evidence" value="ECO:0007669"/>
    <property type="project" value="UniProtKB-SubCell"/>
</dbReference>
<dbReference type="AlphaFoldDB" id="A0A9P7BFD5"/>
<keyword evidence="9" id="KW-1185">Reference proteome</keyword>
<dbReference type="InterPro" id="IPR005651">
    <property type="entry name" value="Trm112-like"/>
</dbReference>
<dbReference type="FunFam" id="2.20.25.10:FF:000021">
    <property type="entry name" value="Multifunctional methyltransferase subunit trm112"/>
    <property type="match status" value="1"/>
</dbReference>
<dbReference type="Proteomes" id="UP000697127">
    <property type="component" value="Unassembled WGS sequence"/>
</dbReference>
<protein>
    <recommendedName>
        <fullName evidence="6">Multifunctional methyltransferase subunit trm112</fullName>
    </recommendedName>
    <alternativeName>
        <fullName evidence="7">eRF1 methyltransferase subunit trm112</fullName>
    </alternativeName>
</protein>
<dbReference type="PANTHER" id="PTHR12773:SF0">
    <property type="entry name" value="MULTIFUNCTIONAL METHYLTRANSFERASE SUBUNIT TRM112-LIKE PROTEIN"/>
    <property type="match status" value="1"/>
</dbReference>
<dbReference type="GO" id="GO:0030488">
    <property type="term" value="P:tRNA methylation"/>
    <property type="evidence" value="ECO:0007669"/>
    <property type="project" value="TreeGrafter"/>
</dbReference>
<reference evidence="8" key="1">
    <citation type="submission" date="2020-11" db="EMBL/GenBank/DDBJ databases">
        <title>Kefir isolates.</title>
        <authorList>
            <person name="Marcisauskas S."/>
            <person name="Kim Y."/>
            <person name="Blasche S."/>
        </authorList>
    </citation>
    <scope>NUCLEOTIDE SEQUENCE</scope>
    <source>
        <strain evidence="8">Olga-1</strain>
    </source>
</reference>
<dbReference type="CDD" id="cd21089">
    <property type="entry name" value="Trm112-like"/>
    <property type="match status" value="1"/>
</dbReference>
<dbReference type="Gene3D" id="2.20.25.10">
    <property type="match status" value="1"/>
</dbReference>
<dbReference type="GO" id="GO:0070476">
    <property type="term" value="P:rRNA (guanine-N7)-methylation"/>
    <property type="evidence" value="ECO:0007669"/>
    <property type="project" value="TreeGrafter"/>
</dbReference>
<evidence type="ECO:0000313" key="9">
    <source>
        <dbReference type="Proteomes" id="UP000697127"/>
    </source>
</evidence>
<comment type="subcellular location">
    <subcellularLocation>
        <location evidence="2">Cytoplasm</location>
    </subcellularLocation>
    <subcellularLocation>
        <location evidence="1">Nucleus</location>
    </subcellularLocation>
</comment>